<evidence type="ECO:0000313" key="2">
    <source>
        <dbReference type="Proteomes" id="UP001295444"/>
    </source>
</evidence>
<dbReference type="AlphaFoldDB" id="A0AAD1WE82"/>
<evidence type="ECO:0000313" key="1">
    <source>
        <dbReference type="EMBL" id="CAH2301408.1"/>
    </source>
</evidence>
<protein>
    <submittedName>
        <fullName evidence="1">Uncharacterized protein</fullName>
    </submittedName>
</protein>
<keyword evidence="2" id="KW-1185">Reference proteome</keyword>
<name>A0AAD1WE82_PELCU</name>
<gene>
    <name evidence="1" type="ORF">PECUL_23A016913</name>
</gene>
<reference evidence="1" key="1">
    <citation type="submission" date="2022-03" db="EMBL/GenBank/DDBJ databases">
        <authorList>
            <person name="Alioto T."/>
            <person name="Alioto T."/>
            <person name="Gomez Garrido J."/>
        </authorList>
    </citation>
    <scope>NUCLEOTIDE SEQUENCE</scope>
</reference>
<accession>A0AAD1WE82</accession>
<dbReference type="EMBL" id="OW240917">
    <property type="protein sequence ID" value="CAH2301408.1"/>
    <property type="molecule type" value="Genomic_DNA"/>
</dbReference>
<sequence>MTYSREWEKELGHKIPQQRWKPAFNAHKKNTHCASHRELIRKIMTTWYLVPALLAHMFSTSTNRECSVIKPYWDMVAERISKELDKLDQAAADIFLLIMLPDSPNTKGYSHSMYGEQQISRMLGVGNHQHHLRENK</sequence>
<organism evidence="1 2">
    <name type="scientific">Pelobates cultripes</name>
    <name type="common">Western spadefoot toad</name>
    <dbReference type="NCBI Taxonomy" id="61616"/>
    <lineage>
        <taxon>Eukaryota</taxon>
        <taxon>Metazoa</taxon>
        <taxon>Chordata</taxon>
        <taxon>Craniata</taxon>
        <taxon>Vertebrata</taxon>
        <taxon>Euteleostomi</taxon>
        <taxon>Amphibia</taxon>
        <taxon>Batrachia</taxon>
        <taxon>Anura</taxon>
        <taxon>Pelobatoidea</taxon>
        <taxon>Pelobatidae</taxon>
        <taxon>Pelobates</taxon>
    </lineage>
</organism>
<proteinExistence type="predicted"/>
<dbReference type="Proteomes" id="UP001295444">
    <property type="component" value="Chromosome 06"/>
</dbReference>